<evidence type="ECO:0000259" key="3">
    <source>
        <dbReference type="Pfam" id="PF00561"/>
    </source>
</evidence>
<keyword evidence="2" id="KW-0812">Transmembrane</keyword>
<dbReference type="Proteomes" id="UP000006327">
    <property type="component" value="Unassembled WGS sequence"/>
</dbReference>
<evidence type="ECO:0000313" key="4">
    <source>
        <dbReference type="EMBL" id="GAC17888.1"/>
    </source>
</evidence>
<keyword evidence="2" id="KW-1133">Transmembrane helix</keyword>
<dbReference type="EMBL" id="BAEO01000012">
    <property type="protein sequence ID" value="GAC17888.1"/>
    <property type="molecule type" value="Genomic_DNA"/>
</dbReference>
<dbReference type="STRING" id="493475.GARC_0907"/>
<feature type="transmembrane region" description="Helical" evidence="2">
    <location>
        <begin position="28"/>
        <end position="48"/>
    </location>
</feature>
<evidence type="ECO:0000256" key="1">
    <source>
        <dbReference type="ARBA" id="ARBA00022801"/>
    </source>
</evidence>
<keyword evidence="2" id="KW-0472">Membrane</keyword>
<keyword evidence="5" id="KW-1185">Reference proteome</keyword>
<dbReference type="AlphaFoldDB" id="K6YMN4"/>
<evidence type="ECO:0000313" key="5">
    <source>
        <dbReference type="Proteomes" id="UP000006327"/>
    </source>
</evidence>
<dbReference type="PRINTS" id="PR00412">
    <property type="entry name" value="EPOXHYDRLASE"/>
</dbReference>
<dbReference type="InterPro" id="IPR029058">
    <property type="entry name" value="AB_hydrolase_fold"/>
</dbReference>
<protein>
    <submittedName>
        <fullName evidence="4">Alpha/beta hydrolase fold protein</fullName>
    </submittedName>
</protein>
<dbReference type="PANTHER" id="PTHR42977:SF3">
    <property type="entry name" value="AB HYDROLASE-1 DOMAIN-CONTAINING PROTEIN"/>
    <property type="match status" value="1"/>
</dbReference>
<comment type="caution">
    <text evidence="4">The sequence shown here is derived from an EMBL/GenBank/DDBJ whole genome shotgun (WGS) entry which is preliminary data.</text>
</comment>
<reference evidence="4 5" key="1">
    <citation type="journal article" date="2017" name="Antonie Van Leeuwenhoek">
        <title>Rhizobium rhizosphaerae sp. nov., a novel species isolated from rice rhizosphere.</title>
        <authorList>
            <person name="Zhao J.J."/>
            <person name="Zhang J."/>
            <person name="Zhang R.J."/>
            <person name="Zhang C.W."/>
            <person name="Yin H.Q."/>
            <person name="Zhang X.X."/>
        </authorList>
    </citation>
    <scope>NUCLEOTIDE SEQUENCE [LARGE SCALE GENOMIC DNA]</scope>
    <source>
        <strain evidence="4 5">BSs20135</strain>
    </source>
</reference>
<dbReference type="InterPro" id="IPR051340">
    <property type="entry name" value="Haloalkane_dehalogenase"/>
</dbReference>
<dbReference type="eggNOG" id="COG0596">
    <property type="taxonomic scope" value="Bacteria"/>
</dbReference>
<keyword evidence="1 4" id="KW-0378">Hydrolase</keyword>
<organism evidence="4 5">
    <name type="scientific">Paraglaciecola arctica BSs20135</name>
    <dbReference type="NCBI Taxonomy" id="493475"/>
    <lineage>
        <taxon>Bacteria</taxon>
        <taxon>Pseudomonadati</taxon>
        <taxon>Pseudomonadota</taxon>
        <taxon>Gammaproteobacteria</taxon>
        <taxon>Alteromonadales</taxon>
        <taxon>Alteromonadaceae</taxon>
        <taxon>Paraglaciecola</taxon>
    </lineage>
</organism>
<feature type="domain" description="AB hydrolase-1" evidence="3">
    <location>
        <begin position="87"/>
        <end position="333"/>
    </location>
</feature>
<dbReference type="InterPro" id="IPR000639">
    <property type="entry name" value="Epox_hydrolase-like"/>
</dbReference>
<dbReference type="InterPro" id="IPR000073">
    <property type="entry name" value="AB_hydrolase_1"/>
</dbReference>
<sequence>MKLPILLFKAKPIESILPLISNQVLRSLSLLTTLVMFISIIFVFLVTLTSKVNAADAAWPSKTSYRYAAIQGKQIFYREAGEQHKQTIVLLHGYPSSSHTYRELIPLLSGRYHVIAPDYLGSGYSERPDPAEQKYTFDLLAKYVNGLLENLKVERYSLYIQDFGAPVGFRMLLNNPDKLDRLIVQNGNAYLAGLTPSRQAFFKQANQDRSQAQLDKLYSFTGEQAIINKQYLRDVPNNTAIMNPDSWTHDLHFLQTKKDRLIQVQLVQDYYNNLLDYPKWQAYLRKYQPPTLIVWGNKDPAFIAAGAQAYLKDVPKAELHLLDSGHFTVEEKPVKVAKYIVNFMEGSSSKIDK</sequence>
<dbReference type="SUPFAM" id="SSF53474">
    <property type="entry name" value="alpha/beta-Hydrolases"/>
    <property type="match status" value="1"/>
</dbReference>
<dbReference type="Gene3D" id="3.40.50.1820">
    <property type="entry name" value="alpha/beta hydrolase"/>
    <property type="match status" value="1"/>
</dbReference>
<dbReference type="Pfam" id="PF00561">
    <property type="entry name" value="Abhydrolase_1"/>
    <property type="match status" value="1"/>
</dbReference>
<gene>
    <name evidence="4" type="ORF">GARC_0907</name>
</gene>
<evidence type="ECO:0000256" key="2">
    <source>
        <dbReference type="SAM" id="Phobius"/>
    </source>
</evidence>
<accession>K6YMN4</accession>
<dbReference type="RefSeq" id="WP_007617158.1">
    <property type="nucleotide sequence ID" value="NZ_BAEO01000012.1"/>
</dbReference>
<proteinExistence type="predicted"/>
<name>K6YMN4_9ALTE</name>
<dbReference type="GO" id="GO:0004301">
    <property type="term" value="F:epoxide hydrolase activity"/>
    <property type="evidence" value="ECO:0007669"/>
    <property type="project" value="TreeGrafter"/>
</dbReference>
<dbReference type="PANTHER" id="PTHR42977">
    <property type="entry name" value="HYDROLASE-RELATED"/>
    <property type="match status" value="1"/>
</dbReference>